<organism evidence="2 3">
    <name type="scientific">Colletotrichum asianum</name>
    <dbReference type="NCBI Taxonomy" id="702518"/>
    <lineage>
        <taxon>Eukaryota</taxon>
        <taxon>Fungi</taxon>
        <taxon>Dikarya</taxon>
        <taxon>Ascomycota</taxon>
        <taxon>Pezizomycotina</taxon>
        <taxon>Sordariomycetes</taxon>
        <taxon>Hypocreomycetidae</taxon>
        <taxon>Glomerellales</taxon>
        <taxon>Glomerellaceae</taxon>
        <taxon>Colletotrichum</taxon>
        <taxon>Colletotrichum gloeosporioides species complex</taxon>
    </lineage>
</organism>
<feature type="region of interest" description="Disordered" evidence="1">
    <location>
        <begin position="45"/>
        <end position="74"/>
    </location>
</feature>
<reference evidence="2 3" key="1">
    <citation type="submission" date="2019-12" db="EMBL/GenBank/DDBJ databases">
        <title>A genome sequence resource for the geographically widespread anthracnose pathogen Colletotrichum asianum.</title>
        <authorList>
            <person name="Meng Y."/>
        </authorList>
    </citation>
    <scope>NUCLEOTIDE SEQUENCE [LARGE SCALE GENOMIC DNA]</scope>
    <source>
        <strain evidence="2 3">ICMP 18580</strain>
    </source>
</reference>
<dbReference type="Proteomes" id="UP000434172">
    <property type="component" value="Unassembled WGS sequence"/>
</dbReference>
<sequence>MTAPVAHGPAWSNLDRPSTVLTVHGPLRDPDGIIDPTAAVRQTAVAGSVRQWNHGTGSPDQAASPPTHKGHFTHALRHAPHPWPLQLGAVRLVTWHSDPMERVSGGSVPTEPGSVERENGNPVALPGFLR</sequence>
<feature type="region of interest" description="Disordered" evidence="1">
    <location>
        <begin position="100"/>
        <end position="130"/>
    </location>
</feature>
<evidence type="ECO:0000256" key="1">
    <source>
        <dbReference type="SAM" id="MobiDB-lite"/>
    </source>
</evidence>
<accession>A0A8H3ZDU6</accession>
<keyword evidence="3" id="KW-1185">Reference proteome</keyword>
<name>A0A8H3ZDU6_9PEZI</name>
<proteinExistence type="predicted"/>
<protein>
    <submittedName>
        <fullName evidence="2">Uncharacterized protein</fullName>
    </submittedName>
</protein>
<gene>
    <name evidence="2" type="ORF">GQ607_016898</name>
</gene>
<comment type="caution">
    <text evidence="2">The sequence shown here is derived from an EMBL/GenBank/DDBJ whole genome shotgun (WGS) entry which is preliminary data.</text>
</comment>
<feature type="compositionally biased region" description="Polar residues" evidence="1">
    <location>
        <begin position="50"/>
        <end position="61"/>
    </location>
</feature>
<evidence type="ECO:0000313" key="3">
    <source>
        <dbReference type="Proteomes" id="UP000434172"/>
    </source>
</evidence>
<evidence type="ECO:0000313" key="2">
    <source>
        <dbReference type="EMBL" id="KAF0315879.1"/>
    </source>
</evidence>
<dbReference type="AlphaFoldDB" id="A0A8H3ZDU6"/>
<dbReference type="EMBL" id="WOWK01000182">
    <property type="protein sequence ID" value="KAF0315879.1"/>
    <property type="molecule type" value="Genomic_DNA"/>
</dbReference>